<dbReference type="GO" id="GO:0005737">
    <property type="term" value="C:cytoplasm"/>
    <property type="evidence" value="ECO:0007669"/>
    <property type="project" value="UniProtKB-SubCell"/>
</dbReference>
<evidence type="ECO:0000313" key="12">
    <source>
        <dbReference type="Proteomes" id="UP000051086"/>
    </source>
</evidence>
<dbReference type="InterPro" id="IPR024704">
    <property type="entry name" value="SMC"/>
</dbReference>
<dbReference type="Proteomes" id="UP000051086">
    <property type="component" value="Unassembled WGS sequence"/>
</dbReference>
<dbReference type="GO" id="GO:0003677">
    <property type="term" value="F:DNA binding"/>
    <property type="evidence" value="ECO:0007669"/>
    <property type="project" value="UniProtKB-UniRule"/>
</dbReference>
<comment type="subcellular location">
    <subcellularLocation>
        <location evidence="1 7">Cytoplasm</location>
    </subcellularLocation>
</comment>
<evidence type="ECO:0000256" key="2">
    <source>
        <dbReference type="ARBA" id="ARBA00022490"/>
    </source>
</evidence>
<dbReference type="InterPro" id="IPR036277">
    <property type="entry name" value="SMC_hinge_sf"/>
</dbReference>
<comment type="domain">
    <text evidence="7">Contains large globular domains required for ATP hydrolysis at each terminus and a third globular domain forming a flexible hinge near the middle of the molecule. These domains are separated by coiled-coil structures.</text>
</comment>
<dbReference type="SUPFAM" id="SSF75553">
    <property type="entry name" value="Smc hinge domain"/>
    <property type="match status" value="1"/>
</dbReference>
<feature type="coiled-coil region" evidence="7">
    <location>
        <begin position="639"/>
        <end position="763"/>
    </location>
</feature>
<dbReference type="GO" id="GO:0006260">
    <property type="term" value="P:DNA replication"/>
    <property type="evidence" value="ECO:0007669"/>
    <property type="project" value="UniProtKB-UniRule"/>
</dbReference>
<evidence type="ECO:0000313" key="10">
    <source>
        <dbReference type="EMBL" id="CUH68637.1"/>
    </source>
</evidence>
<evidence type="ECO:0000256" key="1">
    <source>
        <dbReference type="ARBA" id="ARBA00004496"/>
    </source>
</evidence>
<evidence type="ECO:0000256" key="6">
    <source>
        <dbReference type="ARBA" id="ARBA00023125"/>
    </source>
</evidence>
<keyword evidence="2 7" id="KW-0963">Cytoplasm</keyword>
<feature type="binding site" evidence="7">
    <location>
        <begin position="32"/>
        <end position="39"/>
    </location>
    <ligand>
        <name>ATP</name>
        <dbReference type="ChEBI" id="CHEBI:30616"/>
    </ligand>
</feature>
<comment type="function">
    <text evidence="7">Required for chromosome condensation and partitioning.</text>
</comment>
<proteinExistence type="inferred from homology"/>
<dbReference type="FunFam" id="3.40.50.300:FF:000901">
    <property type="entry name" value="Chromosome partition protein Smc"/>
    <property type="match status" value="1"/>
</dbReference>
<keyword evidence="6 7" id="KW-0238">DNA-binding</keyword>
<evidence type="ECO:0000256" key="7">
    <source>
        <dbReference type="HAMAP-Rule" id="MF_01894"/>
    </source>
</evidence>
<feature type="coiled-coil region" evidence="7">
    <location>
        <begin position="300"/>
        <end position="509"/>
    </location>
</feature>
<feature type="domain" description="RecF/RecN/SMC N-terminal" evidence="9">
    <location>
        <begin position="4"/>
        <end position="1136"/>
    </location>
</feature>
<accession>A0A0P1FY20</accession>
<evidence type="ECO:0000256" key="8">
    <source>
        <dbReference type="SAM" id="MobiDB-lite"/>
    </source>
</evidence>
<dbReference type="PANTHER" id="PTHR43977">
    <property type="entry name" value="STRUCTURAL MAINTENANCE OF CHROMOSOMES PROTEIN 3"/>
    <property type="match status" value="1"/>
</dbReference>
<dbReference type="CDD" id="cd03278">
    <property type="entry name" value="ABC_SMC_barmotin"/>
    <property type="match status" value="1"/>
</dbReference>
<evidence type="ECO:0000256" key="3">
    <source>
        <dbReference type="ARBA" id="ARBA00022741"/>
    </source>
</evidence>
<evidence type="ECO:0000313" key="11">
    <source>
        <dbReference type="EMBL" id="CUH74111.1"/>
    </source>
</evidence>
<protein>
    <recommendedName>
        <fullName evidence="7">Chromosome partition protein Smc</fullName>
    </recommendedName>
</protein>
<feature type="coiled-coil region" evidence="7">
    <location>
        <begin position="922"/>
        <end position="991"/>
    </location>
</feature>
<dbReference type="HAMAP" id="MF_01894">
    <property type="entry name" value="Smc_prok"/>
    <property type="match status" value="1"/>
</dbReference>
<dbReference type="SUPFAM" id="SSF52540">
    <property type="entry name" value="P-loop containing nucleoside triphosphate hydrolases"/>
    <property type="match status" value="1"/>
</dbReference>
<sequence length="1151" mass="127055">MLFSKLRLTGFKSFVDPTDLLIKDGLTGVVGPNGCGKSNLLEALRWVMGENRPKAMRGGGMEDVIFAGASSRPARNFAEVSLVIDNSQRLAPAGFNEEDQLEIVRRITRDVGSAYKVNTKDVRARDVQMLFADASTGAHSPALVRQGQISELINSKPKARRRILEEAAGISGLYQRRHEAELKLKGAEQNLARVDDVVDQLASQLATLDRQARQAARYRTIGEELRKAEGLLLYRRWREADEARLAAEEELRSRVTAAAQAEAEARKIAKMRAELDAGLPPLREEEAIAAAILQRLAVQRDTLKDQEAQALQSIETLKNRILQMGKDIEREAGLNRDAGETIERLEWEARELQKASEGHEDKLEIASEMAHEAALVLQDRETEMSQQTEDVARLSARHQSAQRMLDDVRKTLARSEAEALKARDAVATAQQASEQAQVNFEAAEEEAELAQATAENAEETLMEAEAARAETQSREADVRAERSEAEGELNALRAEVTALAKLLERDTAEGGQILDRLQVEMGFEKALGAALADDLRAPQVEGDGPSGWTELPDYDEAQALPPGVPPLSNHVSVPDVLARRMAQIGLIDPEDAPRLQPLLQPGQRLVSLEGDLWRWDGYRAWAEDAPSAAALRLQQLNRLEELKQQSEHAGTRAEAARAAHEALTQRLADLTRADQAARQARRDADRLVNEASRRLSRAEADMTLAGSKLESLGMAVERHEDEAMESRARVVEAEEALGELDDLSEARAAVEDLKLTVEAARMTMMTKRSAHDEVRREGEARLRRSQEVTKEISGWKHRLETASKRSSELADRKEESEEELAEAMALPEEIAEKREDLGEAIETAEARRKEAADVLAEAEAALRLAEQGERDAERAASDAREARAGSEARAEAARETVALTVERIDEVMQVTPQKLLETLDTNPEDMADAEALEQDVNRLKRQRDALGAVNLRAEEDAKEVREEHGSLVDEKADLEEAIKALRSGIANLNKEGRERLLTAFEQVNSNFSLLFTHLFGGGEANLELIESEDPLDAGLEIMCQPPGKKLSTLSLLSGGEQTLTAMALIFAVFLANPAPICVLDEVDAPLDDANVTRFCDLLDEMCRRTDTRFLIITHHAVTMARMDRLFGVTMQEQGVSQLVSVDLKKAEALVA</sequence>
<evidence type="ECO:0000256" key="4">
    <source>
        <dbReference type="ARBA" id="ARBA00022840"/>
    </source>
</evidence>
<dbReference type="RefSeq" id="WP_058245239.1">
    <property type="nucleotide sequence ID" value="NZ_CYSB01000035.1"/>
</dbReference>
<evidence type="ECO:0000259" key="9">
    <source>
        <dbReference type="Pfam" id="PF02463"/>
    </source>
</evidence>
<dbReference type="AlphaFoldDB" id="A0A0P1FY20"/>
<dbReference type="GO" id="GO:0005694">
    <property type="term" value="C:chromosome"/>
    <property type="evidence" value="ECO:0007669"/>
    <property type="project" value="InterPro"/>
</dbReference>
<keyword evidence="5 7" id="KW-0175">Coiled coil</keyword>
<evidence type="ECO:0000256" key="5">
    <source>
        <dbReference type="ARBA" id="ARBA00023054"/>
    </source>
</evidence>
<dbReference type="PIRSF" id="PIRSF005719">
    <property type="entry name" value="SMC"/>
    <property type="match status" value="1"/>
</dbReference>
<dbReference type="InterPro" id="IPR003395">
    <property type="entry name" value="RecF/RecN/SMC_N"/>
</dbReference>
<dbReference type="EMBL" id="CYSB01000035">
    <property type="protein sequence ID" value="CUH68637.1"/>
    <property type="molecule type" value="Genomic_DNA"/>
</dbReference>
<organism evidence="11 13">
    <name type="scientific">Thalassovita autumnalis</name>
    <dbReference type="NCBI Taxonomy" id="2072972"/>
    <lineage>
        <taxon>Bacteria</taxon>
        <taxon>Pseudomonadati</taxon>
        <taxon>Pseudomonadota</taxon>
        <taxon>Alphaproteobacteria</taxon>
        <taxon>Rhodobacterales</taxon>
        <taxon>Roseobacteraceae</taxon>
        <taxon>Thalassovita</taxon>
    </lineage>
</organism>
<keyword evidence="12" id="KW-1185">Reference proteome</keyword>
<name>A0A0P1FY20_9RHOB</name>
<dbReference type="EMBL" id="CYSC01000044">
    <property type="protein sequence ID" value="CUH74111.1"/>
    <property type="molecule type" value="Genomic_DNA"/>
</dbReference>
<comment type="subunit">
    <text evidence="7">Homodimer.</text>
</comment>
<reference evidence="10 12" key="2">
    <citation type="submission" date="2015-09" db="EMBL/GenBank/DDBJ databases">
        <authorList>
            <person name="Rodrigo-Torres L."/>
            <person name="Arahal D.R."/>
        </authorList>
    </citation>
    <scope>NUCLEOTIDE SEQUENCE [LARGE SCALE GENOMIC DNA]</scope>
    <source>
        <strain evidence="10 12">CECT 5118</strain>
    </source>
</reference>
<dbReference type="GO" id="GO:0030261">
    <property type="term" value="P:chromosome condensation"/>
    <property type="evidence" value="ECO:0007669"/>
    <property type="project" value="InterPro"/>
</dbReference>
<keyword evidence="4 7" id="KW-0067">ATP-binding</keyword>
<dbReference type="OrthoDB" id="9808768at2"/>
<dbReference type="Gene3D" id="3.40.50.300">
    <property type="entry name" value="P-loop containing nucleotide triphosphate hydrolases"/>
    <property type="match status" value="2"/>
</dbReference>
<reference evidence="11 13" key="1">
    <citation type="submission" date="2015-09" db="EMBL/GenBank/DDBJ databases">
        <authorList>
            <consortium name="Swine Surveillance"/>
        </authorList>
    </citation>
    <scope>NUCLEOTIDE SEQUENCE [LARGE SCALE GENOMIC DNA]</scope>
    <source>
        <strain evidence="11 13">5120</strain>
    </source>
</reference>
<feature type="coiled-coil region" evidence="7">
    <location>
        <begin position="170"/>
        <end position="204"/>
    </location>
</feature>
<evidence type="ECO:0000313" key="13">
    <source>
        <dbReference type="Proteomes" id="UP000051887"/>
    </source>
</evidence>
<dbReference type="InterPro" id="IPR027417">
    <property type="entry name" value="P-loop_NTPase"/>
</dbReference>
<dbReference type="GO" id="GO:0005524">
    <property type="term" value="F:ATP binding"/>
    <property type="evidence" value="ECO:0007669"/>
    <property type="project" value="UniProtKB-UniRule"/>
</dbReference>
<dbReference type="InterPro" id="IPR011890">
    <property type="entry name" value="SMC_prok"/>
</dbReference>
<dbReference type="GO" id="GO:0007059">
    <property type="term" value="P:chromosome segregation"/>
    <property type="evidence" value="ECO:0007669"/>
    <property type="project" value="UniProtKB-UniRule"/>
</dbReference>
<gene>
    <name evidence="7 11" type="primary">smc</name>
    <name evidence="10" type="ORF">TL5118_02703</name>
    <name evidence="11" type="ORF">TL5120_03929</name>
</gene>
<comment type="similarity">
    <text evidence="7">Belongs to the SMC family.</text>
</comment>
<feature type="region of interest" description="Disordered" evidence="8">
    <location>
        <begin position="866"/>
        <end position="889"/>
    </location>
</feature>
<dbReference type="Proteomes" id="UP000051887">
    <property type="component" value="Unassembled WGS sequence"/>
</dbReference>
<dbReference type="GO" id="GO:0016887">
    <property type="term" value="F:ATP hydrolysis activity"/>
    <property type="evidence" value="ECO:0007669"/>
    <property type="project" value="InterPro"/>
</dbReference>
<keyword evidence="3 7" id="KW-0547">Nucleotide-binding</keyword>
<dbReference type="GO" id="GO:0007062">
    <property type="term" value="P:sister chromatid cohesion"/>
    <property type="evidence" value="ECO:0007669"/>
    <property type="project" value="InterPro"/>
</dbReference>
<dbReference type="Pfam" id="PF02463">
    <property type="entry name" value="SMC_N"/>
    <property type="match status" value="1"/>
</dbReference>